<name>A0ABP9Q3X8_9ACTN</name>
<protein>
    <recommendedName>
        <fullName evidence="3">TOMM leader peptide-binding protein</fullName>
    </recommendedName>
</protein>
<dbReference type="Proteomes" id="UP001500221">
    <property type="component" value="Unassembled WGS sequence"/>
</dbReference>
<dbReference type="EMBL" id="BAABKG010000007">
    <property type="protein sequence ID" value="GAA5156448.1"/>
    <property type="molecule type" value="Genomic_DNA"/>
</dbReference>
<evidence type="ECO:0000313" key="2">
    <source>
        <dbReference type="Proteomes" id="UP001500221"/>
    </source>
</evidence>
<sequence length="276" mass="29334">MRLDGMARTLPPAAPPPAPLLDAVRLRPGVHVVRRDAEHLQVGLDAPGRVIVRGDGPVAALLDDLTQGRAPHRPDERGRRLLSRLADAGLLVGPDDDDPAPRGTVELVDRGLDLGPLRPLLAASGIACAVDGTPPALRVVASSAPLPRAVVDPWMRDGVPHLVLAGTGGPGSLRLGPLVAPGRSACLRCVDAHEAVLDPRRPLIVEQLADRPAVPPSPALLALALAWTAREVHAHLTGERATTWSATLDLHDGVPELRRWERHPHCGCAWHELGYR</sequence>
<evidence type="ECO:0000313" key="1">
    <source>
        <dbReference type="EMBL" id="GAA5156448.1"/>
    </source>
</evidence>
<gene>
    <name evidence="1" type="ORF">GCM10023340_44360</name>
</gene>
<evidence type="ECO:0008006" key="3">
    <source>
        <dbReference type="Google" id="ProtNLM"/>
    </source>
</evidence>
<comment type="caution">
    <text evidence="1">The sequence shown here is derived from an EMBL/GenBank/DDBJ whole genome shotgun (WGS) entry which is preliminary data.</text>
</comment>
<reference evidence="2" key="1">
    <citation type="journal article" date="2019" name="Int. J. Syst. Evol. Microbiol.">
        <title>The Global Catalogue of Microorganisms (GCM) 10K type strain sequencing project: providing services to taxonomists for standard genome sequencing and annotation.</title>
        <authorList>
            <consortium name="The Broad Institute Genomics Platform"/>
            <consortium name="The Broad Institute Genome Sequencing Center for Infectious Disease"/>
            <person name="Wu L."/>
            <person name="Ma J."/>
        </authorList>
    </citation>
    <scope>NUCLEOTIDE SEQUENCE [LARGE SCALE GENOMIC DNA]</scope>
    <source>
        <strain evidence="2">JCM 18459</strain>
    </source>
</reference>
<accession>A0ABP9Q3X8</accession>
<organism evidence="1 2">
    <name type="scientific">Nocardioides marinquilinus</name>
    <dbReference type="NCBI Taxonomy" id="1210400"/>
    <lineage>
        <taxon>Bacteria</taxon>
        <taxon>Bacillati</taxon>
        <taxon>Actinomycetota</taxon>
        <taxon>Actinomycetes</taxon>
        <taxon>Propionibacteriales</taxon>
        <taxon>Nocardioidaceae</taxon>
        <taxon>Nocardioides</taxon>
    </lineage>
</organism>
<dbReference type="Gene3D" id="3.40.50.720">
    <property type="entry name" value="NAD(P)-binding Rossmann-like Domain"/>
    <property type="match status" value="1"/>
</dbReference>
<proteinExistence type="predicted"/>
<keyword evidence="2" id="KW-1185">Reference proteome</keyword>